<organism evidence="3 4">
    <name type="scientific">Streptomyces calidiresistens</name>
    <dbReference type="NCBI Taxonomy" id="1485586"/>
    <lineage>
        <taxon>Bacteria</taxon>
        <taxon>Bacillati</taxon>
        <taxon>Actinomycetota</taxon>
        <taxon>Actinomycetes</taxon>
        <taxon>Kitasatosporales</taxon>
        <taxon>Streptomycetaceae</taxon>
        <taxon>Streptomyces</taxon>
    </lineage>
</organism>
<evidence type="ECO:0000313" key="4">
    <source>
        <dbReference type="Proteomes" id="UP000530234"/>
    </source>
</evidence>
<reference evidence="4" key="1">
    <citation type="submission" date="2019-10" db="EMBL/GenBank/DDBJ databases">
        <title>Streptomyces sp. nov., a novel actinobacterium isolated from alkaline environment.</title>
        <authorList>
            <person name="Golinska P."/>
        </authorList>
    </citation>
    <scope>NUCLEOTIDE SEQUENCE [LARGE SCALE GENOMIC DNA]</scope>
    <source>
        <strain evidence="4">DSM 42108</strain>
    </source>
</reference>
<feature type="compositionally biased region" description="Basic and acidic residues" evidence="1">
    <location>
        <begin position="9"/>
        <end position="20"/>
    </location>
</feature>
<proteinExistence type="predicted"/>
<feature type="region of interest" description="Disordered" evidence="1">
    <location>
        <begin position="87"/>
        <end position="115"/>
    </location>
</feature>
<keyword evidence="2" id="KW-0812">Transmembrane</keyword>
<feature type="compositionally biased region" description="Basic and acidic residues" evidence="1">
    <location>
        <begin position="218"/>
        <end position="242"/>
    </location>
</feature>
<evidence type="ECO:0000256" key="2">
    <source>
        <dbReference type="SAM" id="Phobius"/>
    </source>
</evidence>
<feature type="region of interest" description="Disordered" evidence="1">
    <location>
        <begin position="1"/>
        <end position="20"/>
    </location>
</feature>
<dbReference type="InterPro" id="IPR035214">
    <property type="entry name" value="DUF5324"/>
</dbReference>
<dbReference type="EMBL" id="VKHS01000424">
    <property type="protein sequence ID" value="MBB0231095.1"/>
    <property type="molecule type" value="Genomic_DNA"/>
</dbReference>
<keyword evidence="2" id="KW-0472">Membrane</keyword>
<accession>A0A7W3XXH2</accession>
<feature type="transmembrane region" description="Helical" evidence="2">
    <location>
        <begin position="164"/>
        <end position="185"/>
    </location>
</feature>
<dbReference type="Gene3D" id="1.20.120.20">
    <property type="entry name" value="Apolipoprotein"/>
    <property type="match status" value="1"/>
</dbReference>
<keyword evidence="2" id="KW-1133">Transmembrane helix</keyword>
<keyword evidence="4" id="KW-1185">Reference proteome</keyword>
<gene>
    <name evidence="3" type="ORF">FOE67_16635</name>
</gene>
<name>A0A7W3XXH2_9ACTN</name>
<feature type="region of interest" description="Disordered" evidence="1">
    <location>
        <begin position="193"/>
        <end position="242"/>
    </location>
</feature>
<evidence type="ECO:0000313" key="3">
    <source>
        <dbReference type="EMBL" id="MBB0231095.1"/>
    </source>
</evidence>
<dbReference type="Pfam" id="PF17258">
    <property type="entry name" value="DUF5324"/>
    <property type="match status" value="1"/>
</dbReference>
<dbReference type="RefSeq" id="WP_323384982.1">
    <property type="nucleotide sequence ID" value="NZ_VKHS01000424.1"/>
</dbReference>
<feature type="compositionally biased region" description="Basic and acidic residues" evidence="1">
    <location>
        <begin position="87"/>
        <end position="104"/>
    </location>
</feature>
<dbReference type="AlphaFoldDB" id="A0A7W3XXH2"/>
<comment type="caution">
    <text evidence="3">The sequence shown here is derived from an EMBL/GenBank/DDBJ whole genome shotgun (WGS) entry which is preliminary data.</text>
</comment>
<evidence type="ECO:0000256" key="1">
    <source>
        <dbReference type="SAM" id="MobiDB-lite"/>
    </source>
</evidence>
<dbReference type="SUPFAM" id="SSF58113">
    <property type="entry name" value="Apolipoprotein A-I"/>
    <property type="match status" value="1"/>
</dbReference>
<dbReference type="Proteomes" id="UP000530234">
    <property type="component" value="Unassembled WGS sequence"/>
</dbReference>
<protein>
    <submittedName>
        <fullName evidence="3">Transcriptional regulator</fullName>
    </submittedName>
</protein>
<sequence length="242" mass="26259">MNRNGRVRAAGDHAKETARHAAEVVGPYAASARENARHYAHETGTYLAPRTRKAVREAEKNYRKHVAPHVDRARRSLPDGVDEVAHRAADGTRRAAHRAAEGARHAKAAAAPRIEAARAHAGPVGEEVAARSAAAVAALRGAVSPAEIRRAVRRRERRARTRRAVKWVGLTGLVVGGAWAAWRWWDQQTNPDWLVEPPAPTELGEDVLDEPAVLDPEVEAKQAEADVTGDTREGEGSPEDRG</sequence>